<dbReference type="PANTHER" id="PTHR12048">
    <property type="entry name" value="CCAAT-BINDING FACTOR-RELATED"/>
    <property type="match status" value="1"/>
</dbReference>
<feature type="compositionally biased region" description="Polar residues" evidence="2">
    <location>
        <begin position="89"/>
        <end position="104"/>
    </location>
</feature>
<evidence type="ECO:0000256" key="2">
    <source>
        <dbReference type="SAM" id="MobiDB-lite"/>
    </source>
</evidence>
<keyword evidence="5" id="KW-1185">Reference proteome</keyword>
<feature type="region of interest" description="Disordered" evidence="2">
    <location>
        <begin position="30"/>
        <end position="120"/>
    </location>
</feature>
<feature type="compositionally biased region" description="Low complexity" evidence="2">
    <location>
        <begin position="823"/>
        <end position="833"/>
    </location>
</feature>
<accession>A0AAW1RYL2</accession>
<comment type="similarity">
    <text evidence="1">Belongs to the CBF/MAK21 family.</text>
</comment>
<feature type="compositionally biased region" description="Acidic residues" evidence="2">
    <location>
        <begin position="834"/>
        <end position="848"/>
    </location>
</feature>
<proteinExistence type="inferred from homology"/>
<dbReference type="AlphaFoldDB" id="A0AAW1RYL2"/>
<comment type="caution">
    <text evidence="4">The sequence shown here is derived from an EMBL/GenBank/DDBJ whole genome shotgun (WGS) entry which is preliminary data.</text>
</comment>
<feature type="domain" description="CCAAT-binding factor" evidence="3">
    <location>
        <begin position="540"/>
        <end position="717"/>
    </location>
</feature>
<feature type="compositionally biased region" description="Acidic residues" evidence="2">
    <location>
        <begin position="934"/>
        <end position="947"/>
    </location>
</feature>
<dbReference type="SUPFAM" id="SSF48371">
    <property type="entry name" value="ARM repeat"/>
    <property type="match status" value="1"/>
</dbReference>
<reference evidence="4 5" key="1">
    <citation type="journal article" date="2024" name="Nat. Commun.">
        <title>Phylogenomics reveals the evolutionary origins of lichenization in chlorophyte algae.</title>
        <authorList>
            <person name="Puginier C."/>
            <person name="Libourel C."/>
            <person name="Otte J."/>
            <person name="Skaloud P."/>
            <person name="Haon M."/>
            <person name="Grisel S."/>
            <person name="Petersen M."/>
            <person name="Berrin J.G."/>
            <person name="Delaux P.M."/>
            <person name="Dal Grande F."/>
            <person name="Keller J."/>
        </authorList>
    </citation>
    <scope>NUCLEOTIDE SEQUENCE [LARGE SCALE GENOMIC DNA]</scope>
    <source>
        <strain evidence="4 5">SAG 2145</strain>
    </source>
</reference>
<evidence type="ECO:0000256" key="1">
    <source>
        <dbReference type="ARBA" id="ARBA00007797"/>
    </source>
</evidence>
<dbReference type="GO" id="GO:0005634">
    <property type="term" value="C:nucleus"/>
    <property type="evidence" value="ECO:0007669"/>
    <property type="project" value="TreeGrafter"/>
</dbReference>
<feature type="compositionally biased region" description="Basic and acidic residues" evidence="2">
    <location>
        <begin position="63"/>
        <end position="80"/>
    </location>
</feature>
<feature type="region of interest" description="Disordered" evidence="2">
    <location>
        <begin position="471"/>
        <end position="490"/>
    </location>
</feature>
<evidence type="ECO:0000313" key="5">
    <source>
        <dbReference type="Proteomes" id="UP001438707"/>
    </source>
</evidence>
<dbReference type="InterPro" id="IPR016024">
    <property type="entry name" value="ARM-type_fold"/>
</dbReference>
<feature type="compositionally biased region" description="Basic residues" evidence="2">
    <location>
        <begin position="970"/>
        <end position="979"/>
    </location>
</feature>
<dbReference type="Pfam" id="PF03914">
    <property type="entry name" value="CBF"/>
    <property type="match status" value="1"/>
</dbReference>
<dbReference type="InterPro" id="IPR005612">
    <property type="entry name" value="CCAAT-binding_factor"/>
</dbReference>
<sequence length="1063" mass="114468">MGRKPPPSQAGQPGTSLKAEVQAFASGLGLASGASNGFHDADFRPGAAKQLKGKIVSRPQAQDAKDPKAKAQAKGNKEDASGLSKHPASRSQQQTEQQNGSKPSKSMRVPGGGGQNQLPNVKERQWNEGAGTRPEGVVASLLGRNEPGLWYEAAAELAPSIEAGAAGSVGPDRMQELQQQGEAALENEARLFDRDMSKRSPADARWLQQVRRSGTTNDRVAALTLTLQESALANLKAFDELLGWVEKRKGGRAVVPKALDAMKEVCIAALLPERKLLFLADQPLASLGSGKDAQRRLLYWYFEDSLKRRYAAFVRALDECSRDNLDVIKEKAMRAMADLLASRPEQEAMLLTSLVNKLGDPSRKLASKAGYLLAGLLAQHPGMKLIVAREVERFMFRPGLQERARYYCAVFLNQLALSHNPAQGGSLLAEKLVDIYFTTFRLILEGRVGQKVQLARSQIAKLAPDKRAKADKAAAKAKDDGTDPKQAASAPEVDARILGALIAGVRRAFPFVAPDRVEPLVESHAPALFRIVHVAPFGVAVQALLLLLQLMSARSAINDRFYRALYSVMLSGEAARSTKTPMFLSLLFKAMQADVSLKRQAAFAKRLLQVAVEQPAPFACGCLILLSELMKGRPAFWDAIQQPEEQGDDVEAFADAPDSDAEDDGRPAGRATIDATTATLMYDMQKREPGFCGAERSAWWELTALAAHAHPSVAAMARSMLAGTNVAYQGDPLRDLTLTAFLDKFMQKKPKVQRTAGSSLMQPLDKKAGEAFTTAQLGSAAFAALAESSIAPENIFFHKFYQVQTSRGKVPGKKRKRDEEAAGDGSDASSGSEAEIDEVMDQEEEMEDVGNQAASNSAYDYANLAAAMDNGDVASSEDGEEMGEEDEEDLNPFDLPSAGSSDEMDEEEENAADHAGGGMANVATLDGATFSDMSSDEDDGDLEEDEIGGGIDLGLEEVESDEEADVKQPKLGRPKGRPKGTKEDFASADDYAALIDEDAEVLPDMGDAGAKGVAKVQKHAAAEKRVPPAASSHKQKVAQSGKSTFRDKSQAKPTKQTQRHMSR</sequence>
<dbReference type="EMBL" id="JALJOS010000005">
    <property type="protein sequence ID" value="KAK9838932.1"/>
    <property type="molecule type" value="Genomic_DNA"/>
</dbReference>
<feature type="compositionally biased region" description="Acidic residues" evidence="2">
    <location>
        <begin position="875"/>
        <end position="891"/>
    </location>
</feature>
<evidence type="ECO:0000313" key="4">
    <source>
        <dbReference type="EMBL" id="KAK9838932.1"/>
    </source>
</evidence>
<dbReference type="Proteomes" id="UP001438707">
    <property type="component" value="Unassembled WGS sequence"/>
</dbReference>
<feature type="compositionally biased region" description="Acidic residues" evidence="2">
    <location>
        <begin position="954"/>
        <end position="964"/>
    </location>
</feature>
<dbReference type="InterPro" id="IPR040155">
    <property type="entry name" value="CEBPZ/Mak21-like"/>
</dbReference>
<protein>
    <recommendedName>
        <fullName evidence="3">CCAAT-binding factor domain-containing protein</fullName>
    </recommendedName>
</protein>
<gene>
    <name evidence="4" type="ORF">WJX74_006171</name>
</gene>
<feature type="region of interest" description="Disordered" evidence="2">
    <location>
        <begin position="1004"/>
        <end position="1063"/>
    </location>
</feature>
<feature type="compositionally biased region" description="Basic and acidic residues" evidence="2">
    <location>
        <begin position="471"/>
        <end position="483"/>
    </location>
</feature>
<name>A0AAW1RYL2_9CHLO</name>
<evidence type="ECO:0000259" key="3">
    <source>
        <dbReference type="Pfam" id="PF03914"/>
    </source>
</evidence>
<organism evidence="4 5">
    <name type="scientific">Apatococcus lobatus</name>
    <dbReference type="NCBI Taxonomy" id="904363"/>
    <lineage>
        <taxon>Eukaryota</taxon>
        <taxon>Viridiplantae</taxon>
        <taxon>Chlorophyta</taxon>
        <taxon>core chlorophytes</taxon>
        <taxon>Trebouxiophyceae</taxon>
        <taxon>Chlorellales</taxon>
        <taxon>Chlorellaceae</taxon>
        <taxon>Apatococcus</taxon>
    </lineage>
</organism>
<dbReference type="PANTHER" id="PTHR12048:SF0">
    <property type="entry name" value="CCAAT_ENHANCER-BINDING PROTEIN ZETA"/>
    <property type="match status" value="1"/>
</dbReference>
<feature type="region of interest" description="Disordered" evidence="2">
    <location>
        <begin position="808"/>
        <end position="986"/>
    </location>
</feature>